<dbReference type="AlphaFoldDB" id="A0A645E915"/>
<organism evidence="1">
    <name type="scientific">bioreactor metagenome</name>
    <dbReference type="NCBI Taxonomy" id="1076179"/>
    <lineage>
        <taxon>unclassified sequences</taxon>
        <taxon>metagenomes</taxon>
        <taxon>ecological metagenomes</taxon>
    </lineage>
</organism>
<reference evidence="1" key="1">
    <citation type="submission" date="2019-08" db="EMBL/GenBank/DDBJ databases">
        <authorList>
            <person name="Kucharzyk K."/>
            <person name="Murdoch R.W."/>
            <person name="Higgins S."/>
            <person name="Loffler F."/>
        </authorList>
    </citation>
    <scope>NUCLEOTIDE SEQUENCE</scope>
</reference>
<dbReference type="NCBIfam" id="TIGR04138">
    <property type="entry name" value="Plancto_Ver_chp"/>
    <property type="match status" value="1"/>
</dbReference>
<evidence type="ECO:0000313" key="1">
    <source>
        <dbReference type="EMBL" id="MPM98280.1"/>
    </source>
</evidence>
<sequence length="140" mass="16220">MQEVSFDEALDLIRAKDPRYARDAYQFVREALDHTQKTIGKDERGRVRHVTGQELLGGIREYALSQFGPMTITVLEDWGIVRCQDFGEIVFNMVEFGILAKTEKDTREDFKNGYDFKEAFRKPYLPSHRLSSPSEEPTRA</sequence>
<comment type="caution">
    <text evidence="1">The sequence shown here is derived from an EMBL/GenBank/DDBJ whole genome shotgun (WGS) entry which is preliminary data.</text>
</comment>
<protein>
    <submittedName>
        <fullName evidence="1">Uncharacterized protein</fullName>
    </submittedName>
</protein>
<gene>
    <name evidence="1" type="ORF">SDC9_145465</name>
</gene>
<proteinExistence type="predicted"/>
<accession>A0A645E915</accession>
<name>A0A645E915_9ZZZZ</name>
<dbReference type="InterPro" id="IPR026406">
    <property type="entry name" value="Ver/Plancto_CHP"/>
</dbReference>
<dbReference type="EMBL" id="VSSQ01044455">
    <property type="protein sequence ID" value="MPM98280.1"/>
    <property type="molecule type" value="Genomic_DNA"/>
</dbReference>